<reference evidence="1" key="1">
    <citation type="submission" date="2018-06" db="EMBL/GenBank/DDBJ databases">
        <authorList>
            <person name="Zhirakovskaya E."/>
        </authorList>
    </citation>
    <scope>NUCLEOTIDE SEQUENCE</scope>
</reference>
<protein>
    <submittedName>
        <fullName evidence="1">Uncharacterized protein</fullName>
    </submittedName>
</protein>
<accession>A0A3B0SGR8</accession>
<organism evidence="1">
    <name type="scientific">hydrothermal vent metagenome</name>
    <dbReference type="NCBI Taxonomy" id="652676"/>
    <lineage>
        <taxon>unclassified sequences</taxon>
        <taxon>metagenomes</taxon>
        <taxon>ecological metagenomes</taxon>
    </lineage>
</organism>
<evidence type="ECO:0000313" key="1">
    <source>
        <dbReference type="EMBL" id="VAW00177.1"/>
    </source>
</evidence>
<sequence>MTPTDIQPWVGRQEIRQDDLNPWAARALHMTLDRSDLIPES</sequence>
<gene>
    <name evidence="1" type="ORF">MNBD_ALPHA04-2394</name>
</gene>
<dbReference type="EMBL" id="UOEF01000298">
    <property type="protein sequence ID" value="VAW00177.1"/>
    <property type="molecule type" value="Genomic_DNA"/>
</dbReference>
<dbReference type="AlphaFoldDB" id="A0A3B0SGR8"/>
<feature type="non-terminal residue" evidence="1">
    <location>
        <position position="41"/>
    </location>
</feature>
<name>A0A3B0SGR8_9ZZZZ</name>
<proteinExistence type="predicted"/>